<organism evidence="1 2">
    <name type="scientific">Racocetra persica</name>
    <dbReference type="NCBI Taxonomy" id="160502"/>
    <lineage>
        <taxon>Eukaryota</taxon>
        <taxon>Fungi</taxon>
        <taxon>Fungi incertae sedis</taxon>
        <taxon>Mucoromycota</taxon>
        <taxon>Glomeromycotina</taxon>
        <taxon>Glomeromycetes</taxon>
        <taxon>Diversisporales</taxon>
        <taxon>Gigasporaceae</taxon>
        <taxon>Racocetra</taxon>
    </lineage>
</organism>
<comment type="caution">
    <text evidence="1">The sequence shown here is derived from an EMBL/GenBank/DDBJ whole genome shotgun (WGS) entry which is preliminary data.</text>
</comment>
<keyword evidence="2" id="KW-1185">Reference proteome</keyword>
<name>A0ACA9SNB9_9GLOM</name>
<feature type="non-terminal residue" evidence="1">
    <location>
        <position position="92"/>
    </location>
</feature>
<dbReference type="EMBL" id="CAJVQC010144020">
    <property type="protein sequence ID" value="CAG8844778.1"/>
    <property type="molecule type" value="Genomic_DNA"/>
</dbReference>
<accession>A0ACA9SNB9</accession>
<sequence length="92" mass="10567">NCKYSAKFRSIEKDALNNIEFYTKSGNLLITVQCQLLRAKYPDATFLDMDLANAIQYYKVKSRDLEANASHLLSFLTEKCSESGWSVEFELD</sequence>
<feature type="non-terminal residue" evidence="1">
    <location>
        <position position="1"/>
    </location>
</feature>
<dbReference type="Proteomes" id="UP000789920">
    <property type="component" value="Unassembled WGS sequence"/>
</dbReference>
<gene>
    <name evidence="1" type="ORF">RPERSI_LOCUS33354</name>
</gene>
<proteinExistence type="predicted"/>
<evidence type="ECO:0000313" key="2">
    <source>
        <dbReference type="Proteomes" id="UP000789920"/>
    </source>
</evidence>
<reference evidence="1" key="1">
    <citation type="submission" date="2021-06" db="EMBL/GenBank/DDBJ databases">
        <authorList>
            <person name="Kallberg Y."/>
            <person name="Tangrot J."/>
            <person name="Rosling A."/>
        </authorList>
    </citation>
    <scope>NUCLEOTIDE SEQUENCE</scope>
    <source>
        <strain evidence="1">MA461A</strain>
    </source>
</reference>
<protein>
    <submittedName>
        <fullName evidence="1">25367_t:CDS:1</fullName>
    </submittedName>
</protein>
<evidence type="ECO:0000313" key="1">
    <source>
        <dbReference type="EMBL" id="CAG8844778.1"/>
    </source>
</evidence>